<feature type="compositionally biased region" description="Basic and acidic residues" evidence="1">
    <location>
        <begin position="41"/>
        <end position="66"/>
    </location>
</feature>
<evidence type="ECO:0000256" key="1">
    <source>
        <dbReference type="SAM" id="MobiDB-lite"/>
    </source>
</evidence>
<reference evidence="2" key="1">
    <citation type="submission" date="2023-07" db="EMBL/GenBank/DDBJ databases">
        <title>draft genome sequence of fig (Ficus carica).</title>
        <authorList>
            <person name="Takahashi T."/>
            <person name="Nishimura K."/>
        </authorList>
    </citation>
    <scope>NUCLEOTIDE SEQUENCE</scope>
</reference>
<feature type="compositionally biased region" description="Low complexity" evidence="1">
    <location>
        <begin position="72"/>
        <end position="94"/>
    </location>
</feature>
<proteinExistence type="predicted"/>
<gene>
    <name evidence="2" type="ORF">TIFTF001_004916</name>
</gene>
<dbReference type="Proteomes" id="UP001187192">
    <property type="component" value="Unassembled WGS sequence"/>
</dbReference>
<protein>
    <submittedName>
        <fullName evidence="2">Uncharacterized protein</fullName>
    </submittedName>
</protein>
<accession>A0AA87ZEJ6</accession>
<name>A0AA87ZEJ6_FICCA</name>
<evidence type="ECO:0000313" key="3">
    <source>
        <dbReference type="Proteomes" id="UP001187192"/>
    </source>
</evidence>
<feature type="region of interest" description="Disordered" evidence="1">
    <location>
        <begin position="41"/>
        <end position="94"/>
    </location>
</feature>
<dbReference type="EMBL" id="BTGU01000005">
    <property type="protein sequence ID" value="GMN34818.1"/>
    <property type="molecule type" value="Genomic_DNA"/>
</dbReference>
<keyword evidence="3" id="KW-1185">Reference proteome</keyword>
<evidence type="ECO:0000313" key="2">
    <source>
        <dbReference type="EMBL" id="GMN34818.1"/>
    </source>
</evidence>
<comment type="caution">
    <text evidence="2">The sequence shown here is derived from an EMBL/GenBank/DDBJ whole genome shotgun (WGS) entry which is preliminary data.</text>
</comment>
<dbReference type="AlphaFoldDB" id="A0AA87ZEJ6"/>
<sequence>MSPSPVSSRRRHHCCRHAYALSRRCRPSLVVVVADLPLKTASRDGERQEAESSRDDENGWIDKETKSQPNFTLSPLPSLSLPLPNSPPNSTNRRSPISLLEATSCFSNFGVAIWQSSRTLAPASRFHRVLRFPLRVQLRLRLHLSVQETQQRKATGHHVLLYYPVTFQMTCRTACSTVSGVQ</sequence>
<organism evidence="2 3">
    <name type="scientific">Ficus carica</name>
    <name type="common">Common fig</name>
    <dbReference type="NCBI Taxonomy" id="3494"/>
    <lineage>
        <taxon>Eukaryota</taxon>
        <taxon>Viridiplantae</taxon>
        <taxon>Streptophyta</taxon>
        <taxon>Embryophyta</taxon>
        <taxon>Tracheophyta</taxon>
        <taxon>Spermatophyta</taxon>
        <taxon>Magnoliopsida</taxon>
        <taxon>eudicotyledons</taxon>
        <taxon>Gunneridae</taxon>
        <taxon>Pentapetalae</taxon>
        <taxon>rosids</taxon>
        <taxon>fabids</taxon>
        <taxon>Rosales</taxon>
        <taxon>Moraceae</taxon>
        <taxon>Ficeae</taxon>
        <taxon>Ficus</taxon>
    </lineage>
</organism>